<dbReference type="InterPro" id="IPR002932">
    <property type="entry name" value="Glu_synthdom"/>
</dbReference>
<evidence type="ECO:0000256" key="18">
    <source>
        <dbReference type="SAM" id="MobiDB-lite"/>
    </source>
</evidence>
<evidence type="ECO:0000259" key="20">
    <source>
        <dbReference type="PROSITE" id="PS51747"/>
    </source>
</evidence>
<comment type="cofactor">
    <cofactor evidence="2">
        <name>[3Fe-4S] cluster</name>
        <dbReference type="ChEBI" id="CHEBI:21137"/>
    </cofactor>
</comment>
<keyword evidence="10" id="KW-0315">Glutamine amidotransferase</keyword>
<dbReference type="SUPFAM" id="SSF53927">
    <property type="entry name" value="Cytidine deaminase-like"/>
    <property type="match status" value="1"/>
</dbReference>
<evidence type="ECO:0000256" key="3">
    <source>
        <dbReference type="ARBA" id="ARBA00004802"/>
    </source>
</evidence>
<evidence type="ECO:0000256" key="2">
    <source>
        <dbReference type="ARBA" id="ARBA00001927"/>
    </source>
</evidence>
<evidence type="ECO:0000256" key="11">
    <source>
        <dbReference type="ARBA" id="ARBA00023002"/>
    </source>
</evidence>
<dbReference type="Gene3D" id="3.40.140.10">
    <property type="entry name" value="Cytidine Deaminase, domain 2"/>
    <property type="match status" value="1"/>
</dbReference>
<dbReference type="InterPro" id="IPR036485">
    <property type="entry name" value="Glu_synth_asu_C_sf"/>
</dbReference>
<dbReference type="SUPFAM" id="SSF69336">
    <property type="entry name" value="Alpha subunit of glutamate synthase, C-terminal domain"/>
    <property type="match status" value="2"/>
</dbReference>
<feature type="region of interest" description="Disordered" evidence="18">
    <location>
        <begin position="1602"/>
        <end position="1621"/>
    </location>
</feature>
<evidence type="ECO:0000256" key="12">
    <source>
        <dbReference type="ARBA" id="ARBA00023004"/>
    </source>
</evidence>
<comment type="pathway">
    <text evidence="3">Energy metabolism; nitrogen metabolism.</text>
</comment>
<keyword evidence="22" id="KW-1185">Reference proteome</keyword>
<comment type="caution">
    <text evidence="21">The sequence shown here is derived from an EMBL/GenBank/DDBJ whole genome shotgun (WGS) entry which is preliminary data.</text>
</comment>
<feature type="domain" description="Glutamine amidotransferase type-2" evidence="19">
    <location>
        <begin position="1"/>
        <end position="250"/>
    </location>
</feature>
<evidence type="ECO:0000256" key="5">
    <source>
        <dbReference type="ARBA" id="ARBA00009716"/>
    </source>
</evidence>
<dbReference type="PROSITE" id="PS51747">
    <property type="entry name" value="CYT_DCMP_DEAMINASES_2"/>
    <property type="match status" value="1"/>
</dbReference>
<comment type="cofactor">
    <cofactor evidence="1">
        <name>FMN</name>
        <dbReference type="ChEBI" id="CHEBI:58210"/>
    </cofactor>
</comment>
<keyword evidence="7" id="KW-0285">Flavoprotein</keyword>
<keyword evidence="11" id="KW-0560">Oxidoreductase</keyword>
<protein>
    <recommendedName>
        <fullName evidence="17">glutamate synthase (ferredoxin)</fullName>
        <ecNumber evidence="17">1.4.7.1</ecNumber>
    </recommendedName>
</protein>
<dbReference type="Gene3D" id="3.60.20.10">
    <property type="entry name" value="Glutamine Phosphoribosylpyrophosphate, subunit 1, domain 1"/>
    <property type="match status" value="1"/>
</dbReference>
<keyword evidence="6" id="KW-0028">Amino-acid biosynthesis</keyword>
<dbReference type="Pfam" id="PF00310">
    <property type="entry name" value="GATase_2"/>
    <property type="match status" value="2"/>
</dbReference>
<comment type="pathway">
    <text evidence="4">Nitrogen metabolism.</text>
</comment>
<organism evidence="21 22">
    <name type="scientific">Durusdinium trenchii</name>
    <dbReference type="NCBI Taxonomy" id="1381693"/>
    <lineage>
        <taxon>Eukaryota</taxon>
        <taxon>Sar</taxon>
        <taxon>Alveolata</taxon>
        <taxon>Dinophyceae</taxon>
        <taxon>Suessiales</taxon>
        <taxon>Symbiodiniaceae</taxon>
        <taxon>Durusdinium</taxon>
    </lineage>
</organism>
<keyword evidence="8" id="KW-0288">FMN</keyword>
<keyword evidence="12" id="KW-0408">Iron</keyword>
<evidence type="ECO:0000313" key="21">
    <source>
        <dbReference type="EMBL" id="CAK9093466.1"/>
    </source>
</evidence>
<evidence type="ECO:0000256" key="15">
    <source>
        <dbReference type="ARBA" id="ARBA00023291"/>
    </source>
</evidence>
<dbReference type="InterPro" id="IPR016193">
    <property type="entry name" value="Cytidine_deaminase-like"/>
</dbReference>
<sequence length="1869" mass="204699">MEDLRDPRFKVQYALWHRRFSTNTMPRWPLAQPFRYLGHNGEINTIQGNYNWTRARSGSFEHPNFGYRMREVLPPCRAENSDSGNMDCYLELMLRCNRELPEALMMMIPEAYKDSTRSLAAGDHHTPPMLLTTDRELRCASDFRAPWVQDNDSGDVKDFYECRGGQGLRYWGALQEAWDGPALVAFCDGEYMGATLDRNGLRPARYFQLHDGTCVVSSETGILEKNLFPPDMFKSKGRLGPGKMVAIDLHTGELIENEAVKQKMASKKPYGDWNKVFREEMDLEPFLSKDHDLVVPKAMEDNLMTLLFDMGYTIEDVEMVVESMAQTGREPTFCMGNDKPLAVLSDRAHVLYDYFTQRFAQVTNPAIDPYRESLVMSINVYLGRQGNLMAESPTYFQNKANNRLVKIDSPFLNERQLYAIKNSGLLTVQLSTRYDHSKGPGALEKAVSDICSLAALGYEASNAIRNGAELIIISDVPRNSDFLSNFDVEDPDIGLERSVLAIPPLLAVGAIHHYLIQQGLRTQASLVVSTGQCWSTHHFACLIGYGASAVCPYLALAHIRKWHATDKGAAKADGQTVEEVQRNYKDAVNAGLKKIMSKMGITVLESYRGAQIFQCIGLDKKASKLGIGKRWWVFLGAEGSLFSAGFGWVVVLQDEKQSNQRGHALKWPSPPLSFKRFCTSAVPVPVHGESEVIRRPQNALSFTDIANESMMFHRRAFPELEEKAEKLEFAGWYKYIKAKGEFHMNNPEMSRALHKAVRNNEPLQYEECHTLRREYRRQIMDGRPITAIRDLLEFASDRQPVPLSEVEDAVSICSRFVTGGMSLGALSREAHEVIAVGMNRIGGMSNSGEGGEDPLRYHPIKDVDEEGHSASFPHLQGLRNGDSAASATKQVASGRFGVTAAYLRSAKQLEIKIAQGAKPGEGGQLPGAKVDDYIARLRNSVPGVELISPPPHHDIYSIEDLAQLIFDLHQVSPEAKVSVKLVASAGIGTIAAGVAKANADVIQISGHDGGTGASPLSSIMHAGSPWEQGLCEVQEVLVENSLRERVTLRVDGGIKTGWDIVVAAMMGAEEYGFGSVAMIAEGCIMARVCHMNRCPVGVATQREDLRKKFPGTPDHIANFMLFVAEEVRTIIAALGSLEDQGCSKWETEEGYRSLAKIIGRADLLRPRVEGSVRTSVPQPAVAAVASQPPKTRKPKKTAAVDLSSFYAEERPNEEHRLSWVDVKRSSAAHSNGPVLDDDILEVSKVAKVIEENSGKVEMSMDIQNTNRALGGRIAGTIASKYGDHGFKGEIHLNFTGSAGQSFGAWNTSGVLLQAETEGGVTGDCNDYVGKGMNGGTIVAIAPPESSFPSQESTEHGLPVFFNGRVGERFGVRNAGCRAVIEGAGDHLGERLGRPSVKRGGKRPVAEAGCIGTGEETGVTRCFKNATADEGKKDRQTQWSRFCQWRPDLVLRPRYMTNGVIVALGRVGRNVAAGMSGGLLYIYEERMGGREGAASRPRAKGLGGERMDLNADNARNVFRVTSEAGEKQLKELVEKHHELTGSKRAAEILEDVKAAHRLRESFSAATAVVKAEPPVKRNRKRSCYAPPRQSNFRVSAVLRFTRADGSGGDPGGGGTEPAVNAEPHDANIRGAICAERAAMCLFQKTEGNGAEIRRVVCATDCKDPIYPGPLCREFLTSSCGPEVEIVATGSDGNWVVQPLRELFRMPSPYRGLAQQEAKAKASALGGQVKPPEDALAAKVYQAAFALARKQEPQTVVYPITFAAAVGFEDGEVAFAAELKGIEYGCTVDAASLLIPELQRRRGHSDTSRARVLMQVDNFGVAHAPFSGARSLLVEHGFGDVLVTAHGDDGQWLEPIKVKESLPHADFLSIF</sequence>
<dbReference type="InterPro" id="IPR050711">
    <property type="entry name" value="ET-N_metabolism_enzyme"/>
</dbReference>
<keyword evidence="15" id="KW-0003">3Fe-4S</keyword>
<dbReference type="InterPro" id="IPR002489">
    <property type="entry name" value="Glu_synth_asu_C"/>
</dbReference>
<proteinExistence type="inferred from homology"/>
<feature type="domain" description="CMP/dCMP-type deaminase" evidence="20">
    <location>
        <begin position="1568"/>
        <end position="1705"/>
    </location>
</feature>
<dbReference type="Pfam" id="PF04898">
    <property type="entry name" value="Glu_syn_central"/>
    <property type="match status" value="1"/>
</dbReference>
<dbReference type="SUPFAM" id="SSF51395">
    <property type="entry name" value="FMN-linked oxidoreductases"/>
    <property type="match status" value="2"/>
</dbReference>
<evidence type="ECO:0000256" key="17">
    <source>
        <dbReference type="ARBA" id="ARBA00039085"/>
    </source>
</evidence>
<evidence type="ECO:0000259" key="19">
    <source>
        <dbReference type="PROSITE" id="PS51278"/>
    </source>
</evidence>
<keyword evidence="13" id="KW-0411">Iron-sulfur</keyword>
<evidence type="ECO:0000256" key="9">
    <source>
        <dbReference type="ARBA" id="ARBA00022723"/>
    </source>
</evidence>
<evidence type="ECO:0000256" key="4">
    <source>
        <dbReference type="ARBA" id="ARBA00004909"/>
    </source>
</evidence>
<evidence type="ECO:0000256" key="14">
    <source>
        <dbReference type="ARBA" id="ARBA00023164"/>
    </source>
</evidence>
<dbReference type="InterPro" id="IPR006982">
    <property type="entry name" value="Glu_synth_centr_N"/>
</dbReference>
<dbReference type="EMBL" id="CAXAMN010025217">
    <property type="protein sequence ID" value="CAK9093466.1"/>
    <property type="molecule type" value="Genomic_DNA"/>
</dbReference>
<dbReference type="InterPro" id="IPR013785">
    <property type="entry name" value="Aldolase_TIM"/>
</dbReference>
<evidence type="ECO:0000256" key="6">
    <source>
        <dbReference type="ARBA" id="ARBA00022605"/>
    </source>
</evidence>
<evidence type="ECO:0000256" key="8">
    <source>
        <dbReference type="ARBA" id="ARBA00022643"/>
    </source>
</evidence>
<name>A0ABP0QYX2_9DINO</name>
<dbReference type="PANTHER" id="PTHR11938">
    <property type="entry name" value="FAD NADPH DEHYDROGENASE/OXIDOREDUCTASE"/>
    <property type="match status" value="1"/>
</dbReference>
<dbReference type="PROSITE" id="PS51278">
    <property type="entry name" value="GATASE_TYPE_2"/>
    <property type="match status" value="1"/>
</dbReference>
<dbReference type="Pfam" id="PF01493">
    <property type="entry name" value="GXGXG"/>
    <property type="match status" value="2"/>
</dbReference>
<evidence type="ECO:0000256" key="1">
    <source>
        <dbReference type="ARBA" id="ARBA00001917"/>
    </source>
</evidence>
<gene>
    <name evidence="21" type="ORF">CCMP2556_LOCUS44662</name>
</gene>
<dbReference type="CDD" id="cd02808">
    <property type="entry name" value="GltS_FMN"/>
    <property type="match status" value="1"/>
</dbReference>
<reference evidence="21 22" key="1">
    <citation type="submission" date="2024-02" db="EMBL/GenBank/DDBJ databases">
        <authorList>
            <person name="Chen Y."/>
            <person name="Shah S."/>
            <person name="Dougan E. K."/>
            <person name="Thang M."/>
            <person name="Chan C."/>
        </authorList>
    </citation>
    <scope>NUCLEOTIDE SEQUENCE [LARGE SCALE GENOMIC DNA]</scope>
</reference>
<dbReference type="InterPro" id="IPR029055">
    <property type="entry name" value="Ntn_hydrolases_N"/>
</dbReference>
<dbReference type="PANTHER" id="PTHR11938:SF133">
    <property type="entry name" value="GLUTAMATE SYNTHASE (NADH)"/>
    <property type="match status" value="1"/>
</dbReference>
<dbReference type="InterPro" id="IPR002125">
    <property type="entry name" value="CMP_dCMP_dom"/>
</dbReference>
<dbReference type="Gene3D" id="2.160.20.60">
    <property type="entry name" value="Glutamate synthase, alpha subunit, C-terminal domain"/>
    <property type="match status" value="2"/>
</dbReference>
<evidence type="ECO:0000256" key="16">
    <source>
        <dbReference type="ARBA" id="ARBA00037928"/>
    </source>
</evidence>
<keyword evidence="14" id="KW-0314">Glutamate biosynthesis</keyword>
<dbReference type="CDD" id="cd01283">
    <property type="entry name" value="cytidine_deaminase"/>
    <property type="match status" value="1"/>
</dbReference>
<dbReference type="EC" id="1.4.7.1" evidence="17"/>
<keyword evidence="9" id="KW-0479">Metal-binding</keyword>
<evidence type="ECO:0000313" key="22">
    <source>
        <dbReference type="Proteomes" id="UP001642484"/>
    </source>
</evidence>
<evidence type="ECO:0000256" key="7">
    <source>
        <dbReference type="ARBA" id="ARBA00022630"/>
    </source>
</evidence>
<dbReference type="InterPro" id="IPR017932">
    <property type="entry name" value="GATase_2_dom"/>
</dbReference>
<dbReference type="Pfam" id="PF01645">
    <property type="entry name" value="Glu_synthase"/>
    <property type="match status" value="1"/>
</dbReference>
<accession>A0ABP0QYX2</accession>
<comment type="pathway">
    <text evidence="16">Amino-acid biosynthesis; L-glutamate biosynthesis via GLT pathway; L-glutamate from 2-oxoglutarate and L-glutamine (ferredoxin route): step 1/1.</text>
</comment>
<evidence type="ECO:0000256" key="13">
    <source>
        <dbReference type="ARBA" id="ARBA00023014"/>
    </source>
</evidence>
<feature type="compositionally biased region" description="Gly residues" evidence="18">
    <location>
        <begin position="1604"/>
        <end position="1614"/>
    </location>
</feature>
<dbReference type="SUPFAM" id="SSF56235">
    <property type="entry name" value="N-terminal nucleophile aminohydrolases (Ntn hydrolases)"/>
    <property type="match status" value="2"/>
</dbReference>
<dbReference type="Gene3D" id="3.20.20.70">
    <property type="entry name" value="Aldolase class I"/>
    <property type="match status" value="2"/>
</dbReference>
<dbReference type="Proteomes" id="UP001642484">
    <property type="component" value="Unassembled WGS sequence"/>
</dbReference>
<evidence type="ECO:0000256" key="10">
    <source>
        <dbReference type="ARBA" id="ARBA00022962"/>
    </source>
</evidence>
<comment type="similarity">
    <text evidence="5">Belongs to the glutamate synthase family.</text>
</comment>